<evidence type="ECO:0000313" key="14">
    <source>
        <dbReference type="Proteomes" id="UP000011944"/>
    </source>
</evidence>
<dbReference type="InterPro" id="IPR050482">
    <property type="entry name" value="Sensor_HK_TwoCompSys"/>
</dbReference>
<evidence type="ECO:0000259" key="11">
    <source>
        <dbReference type="Pfam" id="PF02518"/>
    </source>
</evidence>
<evidence type="ECO:0000256" key="9">
    <source>
        <dbReference type="SAM" id="Coils"/>
    </source>
</evidence>
<evidence type="ECO:0000256" key="2">
    <source>
        <dbReference type="ARBA" id="ARBA00012438"/>
    </source>
</evidence>
<sequence length="266" mass="30194">FFTDILDSALFLKDGISYLACSIILIIVVFLGWNLNLSEILSIVTSFIMLFILATYIKEENSGKLRAQKLYDKLRISEEKLKKANKDLESYANSIEELTVLRERNRISREIHDSVGHSLSTMIIQLGAIEKIAEKDKKLTSEMARNLGEFAKNSLAEVRCAVRALKPREFEKYEGILAVEELTKNFEKLTGVKVKLGFSKEKWTLNSDQCFVLYRVVQEFLSNSLKHGKATRVDIFMGFNEENLIITLKDNGQGADKIEKGVGLKS</sequence>
<comment type="catalytic activity">
    <reaction evidence="1">
        <text>ATP + protein L-histidine = ADP + protein N-phospho-L-histidine.</text>
        <dbReference type="EC" id="2.7.13.3"/>
    </reaction>
</comment>
<evidence type="ECO:0000259" key="12">
    <source>
        <dbReference type="Pfam" id="PF07730"/>
    </source>
</evidence>
<dbReference type="EC" id="2.7.13.3" evidence="2"/>
<keyword evidence="10" id="KW-0812">Transmembrane</keyword>
<dbReference type="InterPro" id="IPR036890">
    <property type="entry name" value="HATPase_C_sf"/>
</dbReference>
<dbReference type="GO" id="GO:0046983">
    <property type="term" value="F:protein dimerization activity"/>
    <property type="evidence" value="ECO:0007669"/>
    <property type="project" value="InterPro"/>
</dbReference>
<evidence type="ECO:0000256" key="5">
    <source>
        <dbReference type="ARBA" id="ARBA00022741"/>
    </source>
</evidence>
<keyword evidence="10" id="KW-1133">Transmembrane helix</keyword>
<dbReference type="AlphaFoldDB" id="M1ZXQ3"/>
<dbReference type="Pfam" id="PF02518">
    <property type="entry name" value="HATPase_c"/>
    <property type="match status" value="1"/>
</dbReference>
<dbReference type="Proteomes" id="UP000011944">
    <property type="component" value="Unassembled WGS sequence"/>
</dbReference>
<dbReference type="GO" id="GO:0005524">
    <property type="term" value="F:ATP binding"/>
    <property type="evidence" value="ECO:0007669"/>
    <property type="project" value="UniProtKB-KW"/>
</dbReference>
<evidence type="ECO:0000256" key="10">
    <source>
        <dbReference type="SAM" id="Phobius"/>
    </source>
</evidence>
<feature type="transmembrane region" description="Helical" evidence="10">
    <location>
        <begin position="16"/>
        <end position="34"/>
    </location>
</feature>
<dbReference type="SUPFAM" id="SSF55874">
    <property type="entry name" value="ATPase domain of HSP90 chaperone/DNA topoisomerase II/histidine kinase"/>
    <property type="match status" value="1"/>
</dbReference>
<keyword evidence="10" id="KW-0472">Membrane</keyword>
<dbReference type="EMBL" id="AMXI01000573">
    <property type="protein sequence ID" value="EKN41950.1"/>
    <property type="molecule type" value="Genomic_DNA"/>
</dbReference>
<accession>M1ZXQ3</accession>
<reference evidence="13 14" key="1">
    <citation type="submission" date="2012-10" db="EMBL/GenBank/DDBJ databases">
        <authorList>
            <person name="Strain E.A."/>
            <person name="Brown E."/>
            <person name="Allard M.W."/>
            <person name="Gonzalez-Escalona N."/>
            <person name="Timme R."/>
        </authorList>
    </citation>
    <scope>NUCLEOTIDE SEQUENCE [LARGE SCALE GENOMIC DNA]</scope>
    <source>
        <strain evidence="13 14">CFSAN001627</strain>
    </source>
</reference>
<dbReference type="InterPro" id="IPR011712">
    <property type="entry name" value="Sig_transdc_His_kin_sub3_dim/P"/>
</dbReference>
<dbReference type="PANTHER" id="PTHR24421:SF10">
    <property type="entry name" value="NITRATE_NITRITE SENSOR PROTEIN NARQ"/>
    <property type="match status" value="1"/>
</dbReference>
<feature type="coiled-coil region" evidence="9">
    <location>
        <begin position="67"/>
        <end position="101"/>
    </location>
</feature>
<proteinExistence type="predicted"/>
<feature type="non-terminal residue" evidence="13">
    <location>
        <position position="1"/>
    </location>
</feature>
<feature type="non-terminal residue" evidence="13">
    <location>
        <position position="266"/>
    </location>
</feature>
<evidence type="ECO:0000256" key="8">
    <source>
        <dbReference type="ARBA" id="ARBA00023012"/>
    </source>
</evidence>
<dbReference type="GO" id="GO:0016020">
    <property type="term" value="C:membrane"/>
    <property type="evidence" value="ECO:0007669"/>
    <property type="project" value="InterPro"/>
</dbReference>
<feature type="transmembrane region" description="Helical" evidence="10">
    <location>
        <begin position="40"/>
        <end position="57"/>
    </location>
</feature>
<keyword evidence="5" id="KW-0547">Nucleotide-binding</keyword>
<keyword evidence="9" id="KW-0175">Coiled coil</keyword>
<dbReference type="GO" id="GO:0000155">
    <property type="term" value="F:phosphorelay sensor kinase activity"/>
    <property type="evidence" value="ECO:0007669"/>
    <property type="project" value="InterPro"/>
</dbReference>
<reference evidence="13 14" key="2">
    <citation type="submission" date="2013-03" db="EMBL/GenBank/DDBJ databases">
        <title>Diversity in Clostridium botulinum.</title>
        <authorList>
            <person name="Timme R.E."/>
            <person name="Allard M."/>
            <person name="Luo Y."/>
            <person name="Strain E."/>
            <person name="Gonzalez-Escalona N."/>
            <person name="Brown E."/>
        </authorList>
    </citation>
    <scope>NUCLEOTIDE SEQUENCE [LARGE SCALE GENOMIC DNA]</scope>
    <source>
        <strain evidence="13 14">CFSAN001627</strain>
    </source>
</reference>
<evidence type="ECO:0000256" key="7">
    <source>
        <dbReference type="ARBA" id="ARBA00022840"/>
    </source>
</evidence>
<keyword evidence="4" id="KW-0808">Transferase</keyword>
<evidence type="ECO:0000313" key="13">
    <source>
        <dbReference type="EMBL" id="EKN41950.1"/>
    </source>
</evidence>
<evidence type="ECO:0000256" key="6">
    <source>
        <dbReference type="ARBA" id="ARBA00022777"/>
    </source>
</evidence>
<protein>
    <recommendedName>
        <fullName evidence="2">histidine kinase</fullName>
        <ecNumber evidence="2">2.7.13.3</ecNumber>
    </recommendedName>
</protein>
<keyword evidence="7" id="KW-0067">ATP-binding</keyword>
<comment type="caution">
    <text evidence="13">The sequence shown here is derived from an EMBL/GenBank/DDBJ whole genome shotgun (WGS) entry which is preliminary data.</text>
</comment>
<dbReference type="InterPro" id="IPR003594">
    <property type="entry name" value="HATPase_dom"/>
</dbReference>
<feature type="domain" description="Histidine kinase/HSP90-like ATPase" evidence="11">
    <location>
        <begin position="213"/>
        <end position="257"/>
    </location>
</feature>
<dbReference type="Gene3D" id="3.30.565.10">
    <property type="entry name" value="Histidine kinase-like ATPase, C-terminal domain"/>
    <property type="match status" value="1"/>
</dbReference>
<evidence type="ECO:0000256" key="4">
    <source>
        <dbReference type="ARBA" id="ARBA00022679"/>
    </source>
</evidence>
<evidence type="ECO:0000256" key="1">
    <source>
        <dbReference type="ARBA" id="ARBA00000085"/>
    </source>
</evidence>
<keyword evidence="8" id="KW-0902">Two-component regulatory system</keyword>
<gene>
    <name evidence="13" type="ORF">CFSAN001627_09978</name>
</gene>
<dbReference type="Pfam" id="PF07730">
    <property type="entry name" value="HisKA_3"/>
    <property type="match status" value="1"/>
</dbReference>
<dbReference type="Gene3D" id="1.20.5.1930">
    <property type="match status" value="1"/>
</dbReference>
<dbReference type="PANTHER" id="PTHR24421">
    <property type="entry name" value="NITRATE/NITRITE SENSOR PROTEIN NARX-RELATED"/>
    <property type="match status" value="1"/>
</dbReference>
<evidence type="ECO:0000256" key="3">
    <source>
        <dbReference type="ARBA" id="ARBA00022553"/>
    </source>
</evidence>
<feature type="domain" description="Signal transduction histidine kinase subgroup 3 dimerisation and phosphoacceptor" evidence="12">
    <location>
        <begin position="103"/>
        <end position="169"/>
    </location>
</feature>
<keyword evidence="3" id="KW-0597">Phosphoprotein</keyword>
<keyword evidence="6 13" id="KW-0418">Kinase</keyword>
<organism evidence="13 14">
    <name type="scientific">Clostridium botulinum CFSAN001627</name>
    <dbReference type="NCBI Taxonomy" id="1232189"/>
    <lineage>
        <taxon>Bacteria</taxon>
        <taxon>Bacillati</taxon>
        <taxon>Bacillota</taxon>
        <taxon>Clostridia</taxon>
        <taxon>Eubacteriales</taxon>
        <taxon>Clostridiaceae</taxon>
        <taxon>Clostridium</taxon>
    </lineage>
</organism>
<name>M1ZXQ3_CLOBO</name>